<evidence type="ECO:0000313" key="3">
    <source>
        <dbReference type="EMBL" id="MFD1262866.1"/>
    </source>
</evidence>
<keyword evidence="4" id="KW-1185">Reference proteome</keyword>
<proteinExistence type="inferred from homology"/>
<accession>A0ABW3WAC1</accession>
<gene>
    <name evidence="3" type="ORF">ACFQ4M_04665</name>
</gene>
<dbReference type="EMBL" id="JBHTMC010000009">
    <property type="protein sequence ID" value="MFD1262866.1"/>
    <property type="molecule type" value="Genomic_DNA"/>
</dbReference>
<keyword evidence="2 3" id="KW-0418">Kinase</keyword>
<comment type="similarity">
    <text evidence="1 2">Belongs to the fructosamine kinase family.</text>
</comment>
<dbReference type="InterPro" id="IPR016477">
    <property type="entry name" value="Fructo-/Ketosamine-3-kinase"/>
</dbReference>
<dbReference type="GO" id="GO:0016301">
    <property type="term" value="F:kinase activity"/>
    <property type="evidence" value="ECO:0007669"/>
    <property type="project" value="UniProtKB-KW"/>
</dbReference>
<sequence>MSTPPHPALPDIEHAIRSATGSAFHIAELTPARGGSTHQAMTVYGTDGSRHFVKVGPRACAAMFAAESDGLAAIAASATFRTPAVIARGESAEHAFVVLEHLDLLAVSSATDGVRYAEALAALHHTTGDSFGWRCDNFLGRSAQRNTPNANWAQFFIEQRLRPQFALARERGFVGELQKQGERLLPRVPALFLDYRPRESLVHGDLWHGNAALLADGTPVAYDPAVHFGDRESDIAMSELFGGFPSSFYARYRQAWPLHEDYEQRKLLYSLYHMLNHLNLFGRGYLGEALRLATKLNQELSLRRD</sequence>
<name>A0ABW3WAC1_9RHOO</name>
<dbReference type="InterPro" id="IPR011009">
    <property type="entry name" value="Kinase-like_dom_sf"/>
</dbReference>
<dbReference type="SUPFAM" id="SSF56112">
    <property type="entry name" value="Protein kinase-like (PK-like)"/>
    <property type="match status" value="1"/>
</dbReference>
<protein>
    <submittedName>
        <fullName evidence="3">Fructosamine kinase family protein</fullName>
    </submittedName>
</protein>
<keyword evidence="2" id="KW-0808">Transferase</keyword>
<evidence type="ECO:0000313" key="4">
    <source>
        <dbReference type="Proteomes" id="UP001597158"/>
    </source>
</evidence>
<evidence type="ECO:0000256" key="1">
    <source>
        <dbReference type="ARBA" id="ARBA00009460"/>
    </source>
</evidence>
<dbReference type="Pfam" id="PF03881">
    <property type="entry name" value="Fructosamin_kin"/>
    <property type="match status" value="1"/>
</dbReference>
<dbReference type="Gene3D" id="3.90.1200.10">
    <property type="match status" value="1"/>
</dbReference>
<evidence type="ECO:0000256" key="2">
    <source>
        <dbReference type="PIRNR" id="PIRNR006221"/>
    </source>
</evidence>
<organism evidence="3 4">
    <name type="scientific">Thauera mechernichensis</name>
    <dbReference type="NCBI Taxonomy" id="82788"/>
    <lineage>
        <taxon>Bacteria</taxon>
        <taxon>Pseudomonadati</taxon>
        <taxon>Pseudomonadota</taxon>
        <taxon>Betaproteobacteria</taxon>
        <taxon>Rhodocyclales</taxon>
        <taxon>Zoogloeaceae</taxon>
        <taxon>Thauera</taxon>
    </lineage>
</organism>
<dbReference type="Proteomes" id="UP001597158">
    <property type="component" value="Unassembled WGS sequence"/>
</dbReference>
<dbReference type="PANTHER" id="PTHR12149">
    <property type="entry name" value="FRUCTOSAMINE 3 KINASE-RELATED PROTEIN"/>
    <property type="match status" value="1"/>
</dbReference>
<dbReference type="PIRSF" id="PIRSF006221">
    <property type="entry name" value="Ketosamine-3-kinase"/>
    <property type="match status" value="1"/>
</dbReference>
<dbReference type="PANTHER" id="PTHR12149:SF8">
    <property type="entry name" value="PROTEIN-RIBULOSAMINE 3-KINASE"/>
    <property type="match status" value="1"/>
</dbReference>
<reference evidence="4" key="1">
    <citation type="journal article" date="2019" name="Int. J. Syst. Evol. Microbiol.">
        <title>The Global Catalogue of Microorganisms (GCM) 10K type strain sequencing project: providing services to taxonomists for standard genome sequencing and annotation.</title>
        <authorList>
            <consortium name="The Broad Institute Genomics Platform"/>
            <consortium name="The Broad Institute Genome Sequencing Center for Infectious Disease"/>
            <person name="Wu L."/>
            <person name="Ma J."/>
        </authorList>
    </citation>
    <scope>NUCLEOTIDE SEQUENCE [LARGE SCALE GENOMIC DNA]</scope>
    <source>
        <strain evidence="4">CCUG 48884</strain>
    </source>
</reference>
<dbReference type="Gene3D" id="3.30.200.20">
    <property type="entry name" value="Phosphorylase Kinase, domain 1"/>
    <property type="match status" value="1"/>
</dbReference>
<dbReference type="RefSeq" id="WP_277835458.1">
    <property type="nucleotide sequence ID" value="NZ_JARQZE010000025.1"/>
</dbReference>
<comment type="caution">
    <text evidence="3">The sequence shown here is derived from an EMBL/GenBank/DDBJ whole genome shotgun (WGS) entry which is preliminary data.</text>
</comment>